<accession>A0A061EK34</accession>
<dbReference type="PANTHER" id="PTHR31234">
    <property type="entry name" value="LATE EMBRYOGENESIS ABUNDANT (LEA) HYDROXYPROLINE-RICH GLYCOPROTEIN FAMILY"/>
    <property type="match status" value="1"/>
</dbReference>
<evidence type="ECO:0000259" key="6">
    <source>
        <dbReference type="Pfam" id="PF03168"/>
    </source>
</evidence>
<dbReference type="InterPro" id="IPR004864">
    <property type="entry name" value="LEA_2"/>
</dbReference>
<feature type="domain" description="Late embryogenesis abundant protein LEA-2 subgroup" evidence="6">
    <location>
        <begin position="95"/>
        <end position="187"/>
    </location>
</feature>
<dbReference type="Gramene" id="EOY04742">
    <property type="protein sequence ID" value="EOY04742"/>
    <property type="gene ID" value="TCM_019926"/>
</dbReference>
<protein>
    <submittedName>
        <fullName evidence="7">Harpin-induced 1, putative</fullName>
    </submittedName>
</protein>
<dbReference type="InParanoid" id="A0A061EK34"/>
<dbReference type="GO" id="GO:0016020">
    <property type="term" value="C:membrane"/>
    <property type="evidence" value="ECO:0007669"/>
    <property type="project" value="UniProtKB-SubCell"/>
</dbReference>
<evidence type="ECO:0000256" key="4">
    <source>
        <dbReference type="ARBA" id="ARBA00023136"/>
    </source>
</evidence>
<keyword evidence="8" id="KW-1185">Reference proteome</keyword>
<keyword evidence="3 5" id="KW-1133">Transmembrane helix</keyword>
<evidence type="ECO:0000256" key="5">
    <source>
        <dbReference type="SAM" id="Phobius"/>
    </source>
</evidence>
<evidence type="ECO:0000256" key="3">
    <source>
        <dbReference type="ARBA" id="ARBA00022989"/>
    </source>
</evidence>
<dbReference type="PANTHER" id="PTHR31234:SF65">
    <property type="entry name" value="LATE EMBRYOGENESIS ABUNDANT PROTEIN, LEA_2 SUBGROUP"/>
    <property type="match status" value="1"/>
</dbReference>
<dbReference type="GO" id="GO:0098542">
    <property type="term" value="P:defense response to other organism"/>
    <property type="evidence" value="ECO:0007669"/>
    <property type="project" value="InterPro"/>
</dbReference>
<reference evidence="7 8" key="1">
    <citation type="journal article" date="2013" name="Genome Biol.">
        <title>The genome sequence of the most widely cultivated cacao type and its use to identify candidate genes regulating pod color.</title>
        <authorList>
            <person name="Motamayor J.C."/>
            <person name="Mockaitis K."/>
            <person name="Schmutz J."/>
            <person name="Haiminen N."/>
            <person name="Iii D.L."/>
            <person name="Cornejo O."/>
            <person name="Findley S.D."/>
            <person name="Zheng P."/>
            <person name="Utro F."/>
            <person name="Royaert S."/>
            <person name="Saski C."/>
            <person name="Jenkins J."/>
            <person name="Podicheti R."/>
            <person name="Zhao M."/>
            <person name="Scheffler B.E."/>
            <person name="Stack J.C."/>
            <person name="Feltus F.A."/>
            <person name="Mustiga G.M."/>
            <person name="Amores F."/>
            <person name="Phillips W."/>
            <person name="Marelli J.P."/>
            <person name="May G.D."/>
            <person name="Shapiro H."/>
            <person name="Ma J."/>
            <person name="Bustamante C.D."/>
            <person name="Schnell R.J."/>
            <person name="Main D."/>
            <person name="Gilbert D."/>
            <person name="Parida L."/>
            <person name="Kuhn D.N."/>
        </authorList>
    </citation>
    <scope>NUCLEOTIDE SEQUENCE [LARGE SCALE GENOMIC DNA]</scope>
    <source>
        <strain evidence="8">cv. Matina 1-6</strain>
    </source>
</reference>
<comment type="subcellular location">
    <subcellularLocation>
        <location evidence="1">Membrane</location>
        <topology evidence="1">Single-pass membrane protein</topology>
    </subcellularLocation>
</comment>
<dbReference type="SUPFAM" id="SSF117070">
    <property type="entry name" value="LEA14-like"/>
    <property type="match status" value="1"/>
</dbReference>
<dbReference type="HOGENOM" id="CLU_050605_4_0_1"/>
<dbReference type="Gene3D" id="2.60.40.1820">
    <property type="match status" value="1"/>
</dbReference>
<keyword evidence="2 5" id="KW-0812">Transmembrane</keyword>
<keyword evidence="4 5" id="KW-0472">Membrane</keyword>
<dbReference type="OMA" id="NCKICIC"/>
<sequence length="215" mass="23540">MEVESSGSTNAKSMDERASSAARALRRRRKCRNICFAVMAVLLFIIVLIVILAFTVFKAKRPVTTIDSVSLANLKFSLDLVRLQVLLNASLDVDLSIKNPNKVAFKYTDSSAQLNYRGQQVGEVPIPAGKMPADATVPMNLTLTLMADRLLSDSQFFSDVSGGELPLNAFARIPGKVNLLNLFKIHVVSSTSCDFTVFLSNSTVGDQDCKYKTKL</sequence>
<dbReference type="FunCoup" id="A0A061EK34">
    <property type="interactions" value="18"/>
</dbReference>
<evidence type="ECO:0000256" key="1">
    <source>
        <dbReference type="ARBA" id="ARBA00004167"/>
    </source>
</evidence>
<dbReference type="eggNOG" id="ENOG502RZ37">
    <property type="taxonomic scope" value="Eukaryota"/>
</dbReference>
<dbReference type="Pfam" id="PF03168">
    <property type="entry name" value="LEA_2"/>
    <property type="match status" value="1"/>
</dbReference>
<name>A0A061EK34_THECC</name>
<gene>
    <name evidence="7" type="ORF">TCM_019926</name>
</gene>
<dbReference type="AlphaFoldDB" id="A0A061EK34"/>
<evidence type="ECO:0000313" key="8">
    <source>
        <dbReference type="Proteomes" id="UP000026915"/>
    </source>
</evidence>
<evidence type="ECO:0000256" key="2">
    <source>
        <dbReference type="ARBA" id="ARBA00022692"/>
    </source>
</evidence>
<organism evidence="7 8">
    <name type="scientific">Theobroma cacao</name>
    <name type="common">Cacao</name>
    <name type="synonym">Cocoa</name>
    <dbReference type="NCBI Taxonomy" id="3641"/>
    <lineage>
        <taxon>Eukaryota</taxon>
        <taxon>Viridiplantae</taxon>
        <taxon>Streptophyta</taxon>
        <taxon>Embryophyta</taxon>
        <taxon>Tracheophyta</taxon>
        <taxon>Spermatophyta</taxon>
        <taxon>Magnoliopsida</taxon>
        <taxon>eudicotyledons</taxon>
        <taxon>Gunneridae</taxon>
        <taxon>Pentapetalae</taxon>
        <taxon>rosids</taxon>
        <taxon>malvids</taxon>
        <taxon>Malvales</taxon>
        <taxon>Malvaceae</taxon>
        <taxon>Byttnerioideae</taxon>
        <taxon>Theobroma</taxon>
    </lineage>
</organism>
<proteinExistence type="predicted"/>
<evidence type="ECO:0000313" key="7">
    <source>
        <dbReference type="EMBL" id="EOY04742.1"/>
    </source>
</evidence>
<dbReference type="EMBL" id="CM001882">
    <property type="protein sequence ID" value="EOY04742.1"/>
    <property type="molecule type" value="Genomic_DNA"/>
</dbReference>
<feature type="transmembrane region" description="Helical" evidence="5">
    <location>
        <begin position="34"/>
        <end position="57"/>
    </location>
</feature>
<dbReference type="Proteomes" id="UP000026915">
    <property type="component" value="Chromosome 4"/>
</dbReference>
<dbReference type="InterPro" id="IPR044839">
    <property type="entry name" value="NDR1-like"/>
</dbReference>